<comment type="caution">
    <text evidence="3">Lacks conserved residue(s) required for the propagation of feature annotation.</text>
</comment>
<dbReference type="Proteomes" id="UP000013085">
    <property type="component" value="Unassembled WGS sequence"/>
</dbReference>
<dbReference type="NCBIfam" id="TIGR00176">
    <property type="entry name" value="mobB"/>
    <property type="match status" value="1"/>
</dbReference>
<comment type="caution">
    <text evidence="6">The sequence shown here is derived from an EMBL/GenBank/DDBJ whole genome shotgun (WGS) entry which is preliminary data.</text>
</comment>
<dbReference type="Gene3D" id="3.40.50.300">
    <property type="entry name" value="P-loop containing nucleotide triphosphate hydrolases"/>
    <property type="match status" value="1"/>
</dbReference>
<dbReference type="SUPFAM" id="SSF53448">
    <property type="entry name" value="Nucleotide-diphospho-sugar transferases"/>
    <property type="match status" value="1"/>
</dbReference>
<comment type="similarity">
    <text evidence="3">Belongs to the MobA family.</text>
</comment>
<dbReference type="Pfam" id="PF12804">
    <property type="entry name" value="NTP_transf_3"/>
    <property type="match status" value="1"/>
</dbReference>
<keyword evidence="3" id="KW-0547">Nucleotide-binding</keyword>
<dbReference type="InterPro" id="IPR013482">
    <property type="entry name" value="Molybde_CF_guanTrfase"/>
</dbReference>
<dbReference type="GO" id="GO:0006777">
    <property type="term" value="P:Mo-molybdopterin cofactor biosynthetic process"/>
    <property type="evidence" value="ECO:0007669"/>
    <property type="project" value="UniProtKB-KW"/>
</dbReference>
<keyword evidence="3" id="KW-0808">Transferase</keyword>
<dbReference type="Pfam" id="PF03205">
    <property type="entry name" value="MobB"/>
    <property type="match status" value="1"/>
</dbReference>
<gene>
    <name evidence="3" type="primary">mobA</name>
    <name evidence="6" type="ORF">HMPREF1090_00824</name>
</gene>
<accession>A0A0E2HEZ7</accession>
<feature type="binding site" evidence="3">
    <location>
        <position position="104"/>
    </location>
    <ligand>
        <name>GTP</name>
        <dbReference type="ChEBI" id="CHEBI:37565"/>
    </ligand>
</feature>
<evidence type="ECO:0000313" key="6">
    <source>
        <dbReference type="EMBL" id="ENZ18952.1"/>
    </source>
</evidence>
<dbReference type="HAMAP" id="MF_00316">
    <property type="entry name" value="MobA"/>
    <property type="match status" value="1"/>
</dbReference>
<keyword evidence="2 3" id="KW-0501">Molybdenum cofactor biosynthesis</keyword>
<comment type="catalytic activity">
    <reaction evidence="3">
        <text>Mo-molybdopterin + GTP + H(+) = Mo-molybdopterin guanine dinucleotide + diphosphate</text>
        <dbReference type="Rhea" id="RHEA:34243"/>
        <dbReference type="ChEBI" id="CHEBI:15378"/>
        <dbReference type="ChEBI" id="CHEBI:33019"/>
        <dbReference type="ChEBI" id="CHEBI:37565"/>
        <dbReference type="ChEBI" id="CHEBI:71302"/>
        <dbReference type="ChEBI" id="CHEBI:71310"/>
        <dbReference type="EC" id="2.7.7.77"/>
    </reaction>
</comment>
<evidence type="ECO:0000259" key="4">
    <source>
        <dbReference type="Pfam" id="PF03205"/>
    </source>
</evidence>
<proteinExistence type="inferred from homology"/>
<protein>
    <recommendedName>
        <fullName evidence="3">Probable molybdenum cofactor guanylyltransferase</fullName>
        <shortName evidence="3">MoCo guanylyltransferase</shortName>
        <ecNumber evidence="3">2.7.7.77</ecNumber>
    </recommendedName>
    <alternativeName>
        <fullName evidence="3">GTP:molybdopterin guanylyltransferase</fullName>
    </alternativeName>
    <alternativeName>
        <fullName evidence="3">Mo-MPT guanylyltransferase</fullName>
    </alternativeName>
    <alternativeName>
        <fullName evidence="3">Molybdopterin guanylyltransferase</fullName>
    </alternativeName>
    <alternativeName>
        <fullName evidence="3">Molybdopterin-guanine dinucleotide synthase</fullName>
        <shortName evidence="3">MGD synthase</shortName>
    </alternativeName>
</protein>
<comment type="function">
    <text evidence="3">Transfers a GMP moiety from GTP to Mo-molybdopterin (Mo-MPT) cofactor (Moco or molybdenum cofactor) to form Mo-molybdopterin guanine dinucleotide (Mo-MGD) cofactor.</text>
</comment>
<dbReference type="PATRIC" id="fig|999408.3.peg.874"/>
<feature type="binding site" evidence="3">
    <location>
        <position position="70"/>
    </location>
    <ligand>
        <name>GTP</name>
        <dbReference type="ChEBI" id="CHEBI:37565"/>
    </ligand>
</feature>
<dbReference type="GO" id="GO:0061603">
    <property type="term" value="F:molybdenum cofactor guanylyltransferase activity"/>
    <property type="evidence" value="ECO:0007669"/>
    <property type="project" value="UniProtKB-EC"/>
</dbReference>
<dbReference type="GO" id="GO:0005737">
    <property type="term" value="C:cytoplasm"/>
    <property type="evidence" value="ECO:0007669"/>
    <property type="project" value="UniProtKB-SubCell"/>
</dbReference>
<organism evidence="6 7">
    <name type="scientific">[Clostridium] clostridioforme 90A8</name>
    <dbReference type="NCBI Taxonomy" id="999408"/>
    <lineage>
        <taxon>Bacteria</taxon>
        <taxon>Bacillati</taxon>
        <taxon>Bacillota</taxon>
        <taxon>Clostridia</taxon>
        <taxon>Lachnospirales</taxon>
        <taxon>Lachnospiraceae</taxon>
        <taxon>Enterocloster</taxon>
    </lineage>
</organism>
<reference evidence="6 7" key="1">
    <citation type="submission" date="2013-01" db="EMBL/GenBank/DDBJ databases">
        <title>The Genome Sequence of Clostridium clostridioforme 90A8.</title>
        <authorList>
            <consortium name="The Broad Institute Genome Sequencing Platform"/>
            <person name="Earl A."/>
            <person name="Ward D."/>
            <person name="Feldgarden M."/>
            <person name="Gevers D."/>
            <person name="Courvalin P."/>
            <person name="Lambert T."/>
            <person name="Walker B."/>
            <person name="Young S.K."/>
            <person name="Zeng Q."/>
            <person name="Gargeya S."/>
            <person name="Fitzgerald M."/>
            <person name="Haas B."/>
            <person name="Abouelleil A."/>
            <person name="Alvarado L."/>
            <person name="Arachchi H.M."/>
            <person name="Berlin A.M."/>
            <person name="Chapman S.B."/>
            <person name="Dewar J."/>
            <person name="Goldberg J."/>
            <person name="Griggs A."/>
            <person name="Gujja S."/>
            <person name="Hansen M."/>
            <person name="Howarth C."/>
            <person name="Imamovic A."/>
            <person name="Larimer J."/>
            <person name="McCowan C."/>
            <person name="Murphy C."/>
            <person name="Neiman D."/>
            <person name="Pearson M."/>
            <person name="Priest M."/>
            <person name="Roberts A."/>
            <person name="Saif S."/>
            <person name="Shea T."/>
            <person name="Sisk P."/>
            <person name="Sykes S."/>
            <person name="Wortman J."/>
            <person name="Nusbaum C."/>
            <person name="Birren B."/>
        </authorList>
    </citation>
    <scope>NUCLEOTIDE SEQUENCE [LARGE SCALE GENOMIC DNA]</scope>
    <source>
        <strain evidence="6 7">90A8</strain>
    </source>
</reference>
<feature type="binding site" evidence="3">
    <location>
        <begin position="10"/>
        <end position="12"/>
    </location>
    <ligand>
        <name>GTP</name>
        <dbReference type="ChEBI" id="CHEBI:37565"/>
    </ligand>
</feature>
<evidence type="ECO:0000256" key="2">
    <source>
        <dbReference type="ARBA" id="ARBA00023150"/>
    </source>
</evidence>
<feature type="domain" description="MobA-like NTP transferase" evidence="5">
    <location>
        <begin position="8"/>
        <end position="164"/>
    </location>
</feature>
<comment type="cofactor">
    <cofactor evidence="3">
        <name>Mg(2+)</name>
        <dbReference type="ChEBI" id="CHEBI:18420"/>
    </cofactor>
</comment>
<dbReference type="SUPFAM" id="SSF52540">
    <property type="entry name" value="P-loop containing nucleoside triphosphate hydrolases"/>
    <property type="match status" value="1"/>
</dbReference>
<evidence type="ECO:0000259" key="5">
    <source>
        <dbReference type="Pfam" id="PF12804"/>
    </source>
</evidence>
<name>A0A0E2HEZ7_9FIRM</name>
<dbReference type="InterPro" id="IPR025877">
    <property type="entry name" value="MobA-like_NTP_Trfase"/>
</dbReference>
<feature type="binding site" evidence="3">
    <location>
        <position position="23"/>
    </location>
    <ligand>
        <name>GTP</name>
        <dbReference type="ChEBI" id="CHEBI:37565"/>
    </ligand>
</feature>
<dbReference type="EC" id="2.7.7.77" evidence="3"/>
<dbReference type="GO" id="GO:0046872">
    <property type="term" value="F:metal ion binding"/>
    <property type="evidence" value="ECO:0007669"/>
    <property type="project" value="UniProtKB-KW"/>
</dbReference>
<dbReference type="HOGENOM" id="CLU_055597_0_0_9"/>
<keyword evidence="3" id="KW-0963">Cytoplasm</keyword>
<dbReference type="GO" id="GO:0005525">
    <property type="term" value="F:GTP binding"/>
    <property type="evidence" value="ECO:0007669"/>
    <property type="project" value="UniProtKB-UniRule"/>
</dbReference>
<dbReference type="PANTHER" id="PTHR40072">
    <property type="entry name" value="MOLYBDOPTERIN-GUANINE DINUCLEOTIDE BIOSYNTHESIS ADAPTER PROTEIN-RELATED"/>
    <property type="match status" value="1"/>
</dbReference>
<dbReference type="CDD" id="cd02503">
    <property type="entry name" value="MobA"/>
    <property type="match status" value="1"/>
</dbReference>
<evidence type="ECO:0000256" key="3">
    <source>
        <dbReference type="HAMAP-Rule" id="MF_00316"/>
    </source>
</evidence>
<dbReference type="InterPro" id="IPR052539">
    <property type="entry name" value="MGD_biosynthesis_adapter"/>
</dbReference>
<comment type="subcellular location">
    <subcellularLocation>
        <location evidence="3">Cytoplasm</location>
    </subcellularLocation>
</comment>
<feature type="binding site" evidence="3">
    <location>
        <position position="104"/>
    </location>
    <ligand>
        <name>Mg(2+)</name>
        <dbReference type="ChEBI" id="CHEBI:18420"/>
    </ligand>
</feature>
<dbReference type="InterPro" id="IPR027417">
    <property type="entry name" value="P-loop_NTPase"/>
</dbReference>
<dbReference type="Gene3D" id="3.90.550.10">
    <property type="entry name" value="Spore Coat Polysaccharide Biosynthesis Protein SpsA, Chain A"/>
    <property type="match status" value="1"/>
</dbReference>
<dbReference type="InterPro" id="IPR004435">
    <property type="entry name" value="MobB_dom"/>
</dbReference>
<comment type="domain">
    <text evidence="3">The N-terminal domain determines nucleotide recognition and specific binding, while the C-terminal domain determines the specific binding to the target protein.</text>
</comment>
<dbReference type="EMBL" id="AGYR01000006">
    <property type="protein sequence ID" value="ENZ18952.1"/>
    <property type="molecule type" value="Genomic_DNA"/>
</dbReference>
<sequence length="385" mass="42767">MRHGWGSVILSGGQGRRMGGIDKGGLDFKGESFRGHIQKQLQALEIPCYLSRACYGGRGDREGGLEVIEDAVKGAKGQWIGPMGGIWSCLQSTGLKGLFFVSCDMPLFRKEMAVILMERWEPGADAVLWRTRDGRIQPMCGFYAATCMEALGDTIRGGNYRLMKFLDAVRCIVVDTSEVHIPDIWFANVNSPSTYRNLRELRAPVMAVSGRKNTGKTALLEMLVRELARVGIRSAVIKHDGHEFEADVPGTDSRRVKEAGAYGTVVYSGTKFSMTKEQPSMEAEDFFGFFPEADIIFLEGQKYSDVPKLEVLRKEVSNVPVCRPETVLAYIWSGENGWSENAGPAGESRRNGKCPVFTADQKDRILEIVIEHMDRYSRGDEGDEL</sequence>
<dbReference type="AlphaFoldDB" id="A0A0E2HEZ7"/>
<dbReference type="InterPro" id="IPR029044">
    <property type="entry name" value="Nucleotide-diphossugar_trans"/>
</dbReference>
<dbReference type="PANTHER" id="PTHR40072:SF1">
    <property type="entry name" value="MOLYBDOPTERIN-GUANINE DINUCLEOTIDE BIOSYNTHESIS ADAPTER PROTEIN"/>
    <property type="match status" value="1"/>
</dbReference>
<keyword evidence="1 3" id="KW-0342">GTP-binding</keyword>
<dbReference type="RefSeq" id="WP_002583809.1">
    <property type="nucleotide sequence ID" value="NZ_KB850998.1"/>
</dbReference>
<keyword evidence="3" id="KW-0479">Metal-binding</keyword>
<evidence type="ECO:0000313" key="7">
    <source>
        <dbReference type="Proteomes" id="UP000013085"/>
    </source>
</evidence>
<evidence type="ECO:0000256" key="1">
    <source>
        <dbReference type="ARBA" id="ARBA00023134"/>
    </source>
</evidence>
<keyword evidence="3" id="KW-0460">Magnesium</keyword>
<feature type="domain" description="Molybdopterin-guanine dinucleotide biosynthesis protein B (MobB)" evidence="4">
    <location>
        <begin position="205"/>
        <end position="329"/>
    </location>
</feature>